<accession>A0A811JRH2</accession>
<name>A0A811JRH2_9BILA</name>
<feature type="signal peptide" evidence="12">
    <location>
        <begin position="1"/>
        <end position="17"/>
    </location>
</feature>
<keyword evidence="7" id="KW-0378">Hydrolase</keyword>
<evidence type="ECO:0000256" key="7">
    <source>
        <dbReference type="ARBA" id="ARBA00022801"/>
    </source>
</evidence>
<dbReference type="InterPro" id="IPR000834">
    <property type="entry name" value="Peptidase_M14"/>
</dbReference>
<dbReference type="GO" id="GO:0008270">
    <property type="term" value="F:zinc ion binding"/>
    <property type="evidence" value="ECO:0007669"/>
    <property type="project" value="InterPro"/>
</dbReference>
<dbReference type="SUPFAM" id="SSF54897">
    <property type="entry name" value="Protease propeptides/inhibitors"/>
    <property type="match status" value="1"/>
</dbReference>
<dbReference type="InterPro" id="IPR036990">
    <property type="entry name" value="M14A-like_propep"/>
</dbReference>
<evidence type="ECO:0000256" key="2">
    <source>
        <dbReference type="ARBA" id="ARBA00005988"/>
    </source>
</evidence>
<evidence type="ECO:0000256" key="8">
    <source>
        <dbReference type="ARBA" id="ARBA00022833"/>
    </source>
</evidence>
<gene>
    <name evidence="14" type="ORF">BOKJ2_LOCUS595</name>
</gene>
<evidence type="ECO:0000313" key="14">
    <source>
        <dbReference type="EMBL" id="CAD5205911.1"/>
    </source>
</evidence>
<evidence type="ECO:0000256" key="6">
    <source>
        <dbReference type="ARBA" id="ARBA00022729"/>
    </source>
</evidence>
<keyword evidence="5" id="KW-0479">Metal-binding</keyword>
<keyword evidence="6 12" id="KW-0732">Signal</keyword>
<dbReference type="GO" id="GO:0006508">
    <property type="term" value="P:proteolysis"/>
    <property type="evidence" value="ECO:0007669"/>
    <property type="project" value="UniProtKB-KW"/>
</dbReference>
<dbReference type="PROSITE" id="PS52035">
    <property type="entry name" value="PEPTIDASE_M14"/>
    <property type="match status" value="1"/>
</dbReference>
<dbReference type="Pfam" id="PF00246">
    <property type="entry name" value="Peptidase_M14"/>
    <property type="match status" value="1"/>
</dbReference>
<dbReference type="Gene3D" id="3.30.70.340">
    <property type="entry name" value="Metallocarboxypeptidase-like"/>
    <property type="match status" value="1"/>
</dbReference>
<keyword evidence="4" id="KW-0645">Protease</keyword>
<feature type="chain" id="PRO_5036408190" description="Peptidase M14 domain-containing protein" evidence="12">
    <location>
        <begin position="18"/>
        <end position="192"/>
    </location>
</feature>
<feature type="domain" description="Peptidase M14" evidence="13">
    <location>
        <begin position="144"/>
        <end position="192"/>
    </location>
</feature>
<evidence type="ECO:0000256" key="1">
    <source>
        <dbReference type="ARBA" id="ARBA00001947"/>
    </source>
</evidence>
<keyword evidence="9" id="KW-0482">Metalloprotease</keyword>
<keyword evidence="10" id="KW-1015">Disulfide bond</keyword>
<protein>
    <recommendedName>
        <fullName evidence="13">Peptidase M14 domain-containing protein</fullName>
    </recommendedName>
</protein>
<evidence type="ECO:0000256" key="12">
    <source>
        <dbReference type="SAM" id="SignalP"/>
    </source>
</evidence>
<dbReference type="Gene3D" id="3.40.630.10">
    <property type="entry name" value="Zn peptidases"/>
    <property type="match status" value="1"/>
</dbReference>
<evidence type="ECO:0000256" key="11">
    <source>
        <dbReference type="PROSITE-ProRule" id="PRU01379"/>
    </source>
</evidence>
<dbReference type="InterPro" id="IPR003146">
    <property type="entry name" value="M14A_act_pep"/>
</dbReference>
<dbReference type="FunFam" id="3.30.70.340:FF:000001">
    <property type="entry name" value="Carboxypeptidase A5"/>
    <property type="match status" value="1"/>
</dbReference>
<dbReference type="EMBL" id="CAJFCW020000001">
    <property type="protein sequence ID" value="CAG9079782.1"/>
    <property type="molecule type" value="Genomic_DNA"/>
</dbReference>
<dbReference type="GO" id="GO:0004181">
    <property type="term" value="F:metallocarboxypeptidase activity"/>
    <property type="evidence" value="ECO:0007669"/>
    <property type="project" value="InterPro"/>
</dbReference>
<evidence type="ECO:0000256" key="3">
    <source>
        <dbReference type="ARBA" id="ARBA00022645"/>
    </source>
</evidence>
<dbReference type="Proteomes" id="UP000783686">
    <property type="component" value="Unassembled WGS sequence"/>
</dbReference>
<evidence type="ECO:0000259" key="13">
    <source>
        <dbReference type="PROSITE" id="PS52035"/>
    </source>
</evidence>
<organism evidence="14 15">
    <name type="scientific">Bursaphelenchus okinawaensis</name>
    <dbReference type="NCBI Taxonomy" id="465554"/>
    <lineage>
        <taxon>Eukaryota</taxon>
        <taxon>Metazoa</taxon>
        <taxon>Ecdysozoa</taxon>
        <taxon>Nematoda</taxon>
        <taxon>Chromadorea</taxon>
        <taxon>Rhabditida</taxon>
        <taxon>Tylenchina</taxon>
        <taxon>Tylenchomorpha</taxon>
        <taxon>Aphelenchoidea</taxon>
        <taxon>Aphelenchoididae</taxon>
        <taxon>Bursaphelenchus</taxon>
    </lineage>
</organism>
<dbReference type="PANTHER" id="PTHR11705:SF91">
    <property type="entry name" value="FI01817P-RELATED"/>
    <property type="match status" value="1"/>
</dbReference>
<dbReference type="GO" id="GO:0005615">
    <property type="term" value="C:extracellular space"/>
    <property type="evidence" value="ECO:0007669"/>
    <property type="project" value="TreeGrafter"/>
</dbReference>
<comment type="caution">
    <text evidence="14">The sequence shown here is derived from an EMBL/GenBank/DDBJ whole genome shotgun (WGS) entry which is preliminary data.</text>
</comment>
<dbReference type="AlphaFoldDB" id="A0A811JRH2"/>
<evidence type="ECO:0000313" key="15">
    <source>
        <dbReference type="Proteomes" id="UP000614601"/>
    </source>
</evidence>
<evidence type="ECO:0000256" key="9">
    <source>
        <dbReference type="ARBA" id="ARBA00023049"/>
    </source>
</evidence>
<evidence type="ECO:0000256" key="4">
    <source>
        <dbReference type="ARBA" id="ARBA00022670"/>
    </source>
</evidence>
<keyword evidence="8" id="KW-0862">Zinc</keyword>
<dbReference type="OrthoDB" id="3626597at2759"/>
<evidence type="ECO:0000256" key="10">
    <source>
        <dbReference type="ARBA" id="ARBA00023157"/>
    </source>
</evidence>
<keyword evidence="3" id="KW-0121">Carboxypeptidase</keyword>
<comment type="cofactor">
    <cofactor evidence="1">
        <name>Zn(2+)</name>
        <dbReference type="ChEBI" id="CHEBI:29105"/>
    </cofactor>
</comment>
<reference evidence="14" key="1">
    <citation type="submission" date="2020-09" db="EMBL/GenBank/DDBJ databases">
        <authorList>
            <person name="Kikuchi T."/>
        </authorList>
    </citation>
    <scope>NUCLEOTIDE SEQUENCE</scope>
    <source>
        <strain evidence="14">SH1</strain>
    </source>
</reference>
<evidence type="ECO:0000256" key="5">
    <source>
        <dbReference type="ARBA" id="ARBA00022723"/>
    </source>
</evidence>
<comment type="caution">
    <text evidence="11">Lacks conserved residue(s) required for the propagation of feature annotation.</text>
</comment>
<sequence>MLPRLITFALVIWGVNAAVKDGVYKVYRSVPQNQDQLIALTEMYRRSTELDLDFWKEPTDVDAYVDIMSPPSAQQMLTDYFEAHGIEYKITIGDVQKLIIQREKTERNPWAKHNFSDPILASFFRKRMADDFVTTNKAKFGFGDYHSYDTITQWLDEIQRFYPNLAQTFIIGTTYEGRQIKGIKVGTFCIIS</sequence>
<dbReference type="SUPFAM" id="SSF53187">
    <property type="entry name" value="Zn-dependent exopeptidases"/>
    <property type="match status" value="1"/>
</dbReference>
<dbReference type="PANTHER" id="PTHR11705">
    <property type="entry name" value="PROTEASE FAMILY M14 CARBOXYPEPTIDASE A,B"/>
    <property type="match status" value="1"/>
</dbReference>
<dbReference type="EMBL" id="CAJFDH010000001">
    <property type="protein sequence ID" value="CAD5205911.1"/>
    <property type="molecule type" value="Genomic_DNA"/>
</dbReference>
<proteinExistence type="inferred from homology"/>
<dbReference type="Proteomes" id="UP000614601">
    <property type="component" value="Unassembled WGS sequence"/>
</dbReference>
<comment type="similarity">
    <text evidence="2 11">Belongs to the peptidase M14 family.</text>
</comment>
<keyword evidence="15" id="KW-1185">Reference proteome</keyword>
<dbReference type="Pfam" id="PF02244">
    <property type="entry name" value="Propep_M14"/>
    <property type="match status" value="1"/>
</dbReference>